<dbReference type="EMBL" id="MT141465">
    <property type="protein sequence ID" value="QJA62232.1"/>
    <property type="molecule type" value="Genomic_DNA"/>
</dbReference>
<proteinExistence type="predicted"/>
<evidence type="ECO:0000313" key="4">
    <source>
        <dbReference type="EMBL" id="QJA98785.1"/>
    </source>
</evidence>
<organism evidence="2">
    <name type="scientific">viral metagenome</name>
    <dbReference type="NCBI Taxonomy" id="1070528"/>
    <lineage>
        <taxon>unclassified sequences</taxon>
        <taxon>metagenomes</taxon>
        <taxon>organismal metagenomes</taxon>
    </lineage>
</organism>
<reference evidence="2" key="1">
    <citation type="submission" date="2020-03" db="EMBL/GenBank/DDBJ databases">
        <title>The deep terrestrial virosphere.</title>
        <authorList>
            <person name="Holmfeldt K."/>
            <person name="Nilsson E."/>
            <person name="Simone D."/>
            <person name="Lopez-Fernandez M."/>
            <person name="Wu X."/>
            <person name="de Brujin I."/>
            <person name="Lundin D."/>
            <person name="Andersson A."/>
            <person name="Bertilsson S."/>
            <person name="Dopson M."/>
        </authorList>
    </citation>
    <scope>NUCLEOTIDE SEQUENCE</scope>
    <source>
        <strain evidence="4">MM171A01541</strain>
        <strain evidence="5">MM171B00878</strain>
        <strain evidence="3">MM415A01858</strain>
        <strain evidence="2">MM415B00808</strain>
    </source>
</reference>
<name>A0A6M3J012_9ZZZZ</name>
<evidence type="ECO:0000313" key="3">
    <source>
        <dbReference type="EMBL" id="QJA75194.1"/>
    </source>
</evidence>
<gene>
    <name evidence="4" type="ORF">MM171A01541_0002</name>
    <name evidence="5" type="ORF">MM171B00878_0019</name>
    <name evidence="3" type="ORF">MM415A01858_0004</name>
    <name evidence="2" type="ORF">MM415B00808_0017</name>
</gene>
<dbReference type="EMBL" id="MT143827">
    <property type="protein sequence ID" value="QJB03155.1"/>
    <property type="molecule type" value="Genomic_DNA"/>
</dbReference>
<dbReference type="EMBL" id="MT143608">
    <property type="protein sequence ID" value="QJA98785.1"/>
    <property type="molecule type" value="Genomic_DNA"/>
</dbReference>
<keyword evidence="1" id="KW-0812">Transmembrane</keyword>
<feature type="transmembrane region" description="Helical" evidence="1">
    <location>
        <begin position="23"/>
        <end position="41"/>
    </location>
</feature>
<accession>A0A6M3J012</accession>
<dbReference type="EMBL" id="MT142147">
    <property type="protein sequence ID" value="QJA75194.1"/>
    <property type="molecule type" value="Genomic_DNA"/>
</dbReference>
<protein>
    <submittedName>
        <fullName evidence="2">Uncharacterized protein</fullName>
    </submittedName>
</protein>
<dbReference type="AlphaFoldDB" id="A0A6M3J012"/>
<sequence>MWITTKLSYLAEQVDVSMSDTQTIAIIVFFVIFLNMFLKLLPFQKRKKGKKWLQQ</sequence>
<evidence type="ECO:0000313" key="5">
    <source>
        <dbReference type="EMBL" id="QJB03155.1"/>
    </source>
</evidence>
<evidence type="ECO:0000256" key="1">
    <source>
        <dbReference type="SAM" id="Phobius"/>
    </source>
</evidence>
<keyword evidence="1" id="KW-1133">Transmembrane helix</keyword>
<keyword evidence="1" id="KW-0472">Membrane</keyword>
<evidence type="ECO:0000313" key="2">
    <source>
        <dbReference type="EMBL" id="QJA62232.1"/>
    </source>
</evidence>